<sequence length="469" mass="55702">PRAGKPARVVPRGERSSNAPDLLDNLQAWVENNYDTRLLHSNLAFPLLKKLVDAGDKLAKAVFKEEVIERLMDGNLNTILFILDQGYLDKFLKEERDAILEDFRSHLESVINDVLENDRKLKFLEFHYVRRFKEQNWASNAEQLYLHKFINIVKNKDEEEFERVLGEDVIDKYGYRKDSLYKILSNTSLNFLKYLIKLMMEDVNIIIYGFYEEIDLVSKAKRYLHYIKKLPPFMLNKWLINILPKLDKKLFLFMFRLGFFKHLTYYDLKPFFKDSQFILSKYFVQFENEIFFIEENSIFKDDYSDEFSSLSMNWLYNHEFEGVRLTIRNKSIRRISQIQGLEKFENLEYLDLQGNNITEVGELGYFQKLRKLFLSNNQIQTLQFFSQLPNIVVLDLNNNKISNVEGLSQIKNLHYLYLDNNQITELKITELIPNLSFLSLKGNKIKNISGIENIPNMQTLRIDVDENFK</sequence>
<dbReference type="InterPro" id="IPR001611">
    <property type="entry name" value="Leu-rich_rpt"/>
</dbReference>
<protein>
    <recommendedName>
        <fullName evidence="4">Leucine-rich repeat domain-containing protein</fullName>
    </recommendedName>
</protein>
<keyword evidence="2" id="KW-0677">Repeat</keyword>
<proteinExistence type="predicted"/>
<evidence type="ECO:0000256" key="2">
    <source>
        <dbReference type="ARBA" id="ARBA00022737"/>
    </source>
</evidence>
<dbReference type="Pfam" id="PF00560">
    <property type="entry name" value="LRR_1"/>
    <property type="match status" value="1"/>
</dbReference>
<keyword evidence="1" id="KW-0433">Leucine-rich repeat</keyword>
<evidence type="ECO:0008006" key="4">
    <source>
        <dbReference type="Google" id="ProtNLM"/>
    </source>
</evidence>
<reference evidence="3" key="1">
    <citation type="journal article" date="2015" name="Nature">
        <title>Complex archaea that bridge the gap between prokaryotes and eukaryotes.</title>
        <authorList>
            <person name="Spang A."/>
            <person name="Saw J.H."/>
            <person name="Jorgensen S.L."/>
            <person name="Zaremba-Niedzwiedzka K."/>
            <person name="Martijn J."/>
            <person name="Lind A.E."/>
            <person name="van Eijk R."/>
            <person name="Schleper C."/>
            <person name="Guy L."/>
            <person name="Ettema T.J."/>
        </authorList>
    </citation>
    <scope>NUCLEOTIDE SEQUENCE</scope>
</reference>
<feature type="non-terminal residue" evidence="3">
    <location>
        <position position="1"/>
    </location>
</feature>
<dbReference type="AlphaFoldDB" id="A0A0F9HCC9"/>
<evidence type="ECO:0000256" key="1">
    <source>
        <dbReference type="ARBA" id="ARBA00022614"/>
    </source>
</evidence>
<dbReference type="PANTHER" id="PTHR46652">
    <property type="entry name" value="LEUCINE-RICH REPEAT AND IQ DOMAIN-CONTAINING PROTEIN 1-RELATED"/>
    <property type="match status" value="1"/>
</dbReference>
<dbReference type="SMART" id="SM00369">
    <property type="entry name" value="LRR_TYP"/>
    <property type="match status" value="4"/>
</dbReference>
<dbReference type="InterPro" id="IPR003591">
    <property type="entry name" value="Leu-rich_rpt_typical-subtyp"/>
</dbReference>
<dbReference type="PANTHER" id="PTHR46652:SF3">
    <property type="entry name" value="LEUCINE-RICH REPEAT-CONTAINING PROTEIN 9"/>
    <property type="match status" value="1"/>
</dbReference>
<gene>
    <name evidence="3" type="ORF">LCGC14_2081830</name>
</gene>
<organism evidence="3">
    <name type="scientific">marine sediment metagenome</name>
    <dbReference type="NCBI Taxonomy" id="412755"/>
    <lineage>
        <taxon>unclassified sequences</taxon>
        <taxon>metagenomes</taxon>
        <taxon>ecological metagenomes</taxon>
    </lineage>
</organism>
<dbReference type="SMART" id="SM00365">
    <property type="entry name" value="LRR_SD22"/>
    <property type="match status" value="4"/>
</dbReference>
<dbReference type="Gene3D" id="3.80.10.10">
    <property type="entry name" value="Ribonuclease Inhibitor"/>
    <property type="match status" value="1"/>
</dbReference>
<accession>A0A0F9HCC9</accession>
<dbReference type="InterPro" id="IPR025875">
    <property type="entry name" value="Leu-rich_rpt_4"/>
</dbReference>
<name>A0A0F9HCC9_9ZZZZ</name>
<dbReference type="InterPro" id="IPR050836">
    <property type="entry name" value="SDS22/Internalin_LRR"/>
</dbReference>
<dbReference type="PROSITE" id="PS51450">
    <property type="entry name" value="LRR"/>
    <property type="match status" value="5"/>
</dbReference>
<comment type="caution">
    <text evidence="3">The sequence shown here is derived from an EMBL/GenBank/DDBJ whole genome shotgun (WGS) entry which is preliminary data.</text>
</comment>
<dbReference type="EMBL" id="LAZR01025176">
    <property type="protein sequence ID" value="KKL72747.1"/>
    <property type="molecule type" value="Genomic_DNA"/>
</dbReference>
<dbReference type="Pfam" id="PF12799">
    <property type="entry name" value="LRR_4"/>
    <property type="match status" value="1"/>
</dbReference>
<dbReference type="SUPFAM" id="SSF52075">
    <property type="entry name" value="Outer arm dynein light chain 1"/>
    <property type="match status" value="1"/>
</dbReference>
<evidence type="ECO:0000313" key="3">
    <source>
        <dbReference type="EMBL" id="KKL72747.1"/>
    </source>
</evidence>
<dbReference type="InterPro" id="IPR032675">
    <property type="entry name" value="LRR_dom_sf"/>
</dbReference>